<evidence type="ECO:0000313" key="4">
    <source>
        <dbReference type="Proteomes" id="UP001501788"/>
    </source>
</evidence>
<dbReference type="InterPro" id="IPR050300">
    <property type="entry name" value="GDXG_lipolytic_enzyme"/>
</dbReference>
<reference evidence="4" key="1">
    <citation type="journal article" date="2019" name="Int. J. Syst. Evol. Microbiol.">
        <title>The Global Catalogue of Microorganisms (GCM) 10K type strain sequencing project: providing services to taxonomists for standard genome sequencing and annotation.</title>
        <authorList>
            <consortium name="The Broad Institute Genomics Platform"/>
            <consortium name="The Broad Institute Genome Sequencing Center for Infectious Disease"/>
            <person name="Wu L."/>
            <person name="Ma J."/>
        </authorList>
    </citation>
    <scope>NUCLEOTIDE SEQUENCE [LARGE SCALE GENOMIC DNA]</scope>
    <source>
        <strain evidence="4">JCM 31890</strain>
    </source>
</reference>
<evidence type="ECO:0000256" key="1">
    <source>
        <dbReference type="ARBA" id="ARBA00022801"/>
    </source>
</evidence>
<dbReference type="PANTHER" id="PTHR48081">
    <property type="entry name" value="AB HYDROLASE SUPERFAMILY PROTEIN C4A8.06C"/>
    <property type="match status" value="1"/>
</dbReference>
<dbReference type="EMBL" id="BAABEX010000029">
    <property type="protein sequence ID" value="GAA4428020.1"/>
    <property type="molecule type" value="Genomic_DNA"/>
</dbReference>
<accession>A0ABP8LE72</accession>
<dbReference type="RefSeq" id="WP_345065985.1">
    <property type="nucleotide sequence ID" value="NZ_BAABEX010000029.1"/>
</dbReference>
<name>A0ABP8LE72_9BURK</name>
<dbReference type="PANTHER" id="PTHR48081:SF33">
    <property type="entry name" value="KYNURENINE FORMAMIDASE"/>
    <property type="match status" value="1"/>
</dbReference>
<dbReference type="Proteomes" id="UP001501788">
    <property type="component" value="Unassembled WGS sequence"/>
</dbReference>
<proteinExistence type="predicted"/>
<comment type="caution">
    <text evidence="3">The sequence shown here is derived from an EMBL/GenBank/DDBJ whole genome shotgun (WGS) entry which is preliminary data.</text>
</comment>
<dbReference type="SUPFAM" id="SSF53474">
    <property type="entry name" value="alpha/beta-Hydrolases"/>
    <property type="match status" value="1"/>
</dbReference>
<keyword evidence="4" id="KW-1185">Reference proteome</keyword>
<gene>
    <name evidence="3" type="ORF">GCM10023090_26160</name>
</gene>
<dbReference type="InterPro" id="IPR029058">
    <property type="entry name" value="AB_hydrolase_fold"/>
</dbReference>
<keyword evidence="1 3" id="KW-0378">Hydrolase</keyword>
<evidence type="ECO:0000313" key="3">
    <source>
        <dbReference type="EMBL" id="GAA4428020.1"/>
    </source>
</evidence>
<dbReference type="GO" id="GO:0016787">
    <property type="term" value="F:hydrolase activity"/>
    <property type="evidence" value="ECO:0007669"/>
    <property type="project" value="UniProtKB-KW"/>
</dbReference>
<feature type="domain" description="Carboxylesterase type B" evidence="2">
    <location>
        <begin position="70"/>
        <end position="191"/>
    </location>
</feature>
<dbReference type="InterPro" id="IPR002018">
    <property type="entry name" value="CarbesteraseB"/>
</dbReference>
<organism evidence="3 4">
    <name type="scientific">Acidovorax lacteus</name>
    <dbReference type="NCBI Taxonomy" id="1924988"/>
    <lineage>
        <taxon>Bacteria</taxon>
        <taxon>Pseudomonadati</taxon>
        <taxon>Pseudomonadota</taxon>
        <taxon>Betaproteobacteria</taxon>
        <taxon>Burkholderiales</taxon>
        <taxon>Comamonadaceae</taxon>
        <taxon>Acidovorax</taxon>
    </lineage>
</organism>
<sequence length="295" mass="31372">MALHTPLPPLAGTPDAASDPAWLERMYNNRALVPDHAERLSGWAERSVAVRASQPAALDLRYGPAASETLDVFPAATAGPAPVLVFLHGGYWRALDKADHSFIAPAFTQAGVCVVVPNYALCPGTEVAPVGIGTIARQMQAALAWVQRHIHAHGGDPARVTVAGHSAGGQLAAWLLAQNPFGVRNAVSVSGLHDLEPIRHTAFLQQYLRLDAAQVQALSPARLPVPSQGTLVAVAGGDESAEFLRQAQLVQDVWGAQRVPRVEVLPGRNHFTVLEALAEPDHALHRLALELLRSA</sequence>
<evidence type="ECO:0000259" key="2">
    <source>
        <dbReference type="Pfam" id="PF00135"/>
    </source>
</evidence>
<protein>
    <submittedName>
        <fullName evidence="3">Alpha/beta hydrolase</fullName>
    </submittedName>
</protein>
<dbReference type="Pfam" id="PF00135">
    <property type="entry name" value="COesterase"/>
    <property type="match status" value="1"/>
</dbReference>
<dbReference type="Gene3D" id="3.40.50.1820">
    <property type="entry name" value="alpha/beta hydrolase"/>
    <property type="match status" value="1"/>
</dbReference>